<comment type="catalytic activity">
    <reaction evidence="8 9">
        <text>RNA(n) + a ribonucleoside 5'-triphosphate = RNA(n+1) + diphosphate</text>
        <dbReference type="Rhea" id="RHEA:21248"/>
        <dbReference type="Rhea" id="RHEA-COMP:14527"/>
        <dbReference type="Rhea" id="RHEA-COMP:17342"/>
        <dbReference type="ChEBI" id="CHEBI:33019"/>
        <dbReference type="ChEBI" id="CHEBI:61557"/>
        <dbReference type="ChEBI" id="CHEBI:140395"/>
        <dbReference type="EC" id="2.7.7.6"/>
    </reaction>
</comment>
<evidence type="ECO:0000313" key="13">
    <source>
        <dbReference type="Proteomes" id="UP000326939"/>
    </source>
</evidence>
<keyword evidence="4 9" id="KW-0808">Transferase</keyword>
<comment type="similarity">
    <text evidence="1 9">Belongs to the phage and mitochondrial RNA polymerase family.</text>
</comment>
<dbReference type="EMBL" id="VDCV01000004">
    <property type="protein sequence ID" value="KAB5561039.1"/>
    <property type="molecule type" value="Genomic_DNA"/>
</dbReference>
<feature type="domain" description="DNA-directed RNA polymerase N-terminal" evidence="11">
    <location>
        <begin position="194"/>
        <end position="545"/>
    </location>
</feature>
<feature type="coiled-coil region" evidence="10">
    <location>
        <begin position="148"/>
        <end position="221"/>
    </location>
</feature>
<keyword evidence="3 9" id="KW-0240">DNA-directed RNA polymerase</keyword>
<dbReference type="FunFam" id="1.10.287.280:FF:000001">
    <property type="entry name" value="DNA-directed RNA polymerase"/>
    <property type="match status" value="1"/>
</dbReference>
<dbReference type="Proteomes" id="UP000326939">
    <property type="component" value="Chromosome 4"/>
</dbReference>
<dbReference type="GO" id="GO:0006390">
    <property type="term" value="P:mitochondrial transcription"/>
    <property type="evidence" value="ECO:0007669"/>
    <property type="project" value="TreeGrafter"/>
</dbReference>
<evidence type="ECO:0000256" key="8">
    <source>
        <dbReference type="ARBA" id="ARBA00048552"/>
    </source>
</evidence>
<dbReference type="Pfam" id="PF14700">
    <property type="entry name" value="RPOL_N"/>
    <property type="match status" value="2"/>
</dbReference>
<dbReference type="InterPro" id="IPR037159">
    <property type="entry name" value="RNA_POL_N_sf"/>
</dbReference>
<evidence type="ECO:0000256" key="7">
    <source>
        <dbReference type="ARBA" id="ARBA00023163"/>
    </source>
</evidence>
<dbReference type="FunFam" id="1.10.1320.10:FF:000001">
    <property type="entry name" value="DNA-directed RNA polymerase"/>
    <property type="match status" value="1"/>
</dbReference>
<dbReference type="Gene3D" id="1.10.287.260">
    <property type="match status" value="1"/>
</dbReference>
<dbReference type="Gene3D" id="1.10.1320.10">
    <property type="entry name" value="DNA-directed RNA polymerase, N-terminal domain"/>
    <property type="match status" value="1"/>
</dbReference>
<proteinExistence type="inferred from homology"/>
<evidence type="ECO:0000313" key="12">
    <source>
        <dbReference type="EMBL" id="KAB5561039.1"/>
    </source>
</evidence>
<dbReference type="InterPro" id="IPR043502">
    <property type="entry name" value="DNA/RNA_pol_sf"/>
</dbReference>
<keyword evidence="5 9" id="KW-0548">Nucleotidyltransferase</keyword>
<dbReference type="SUPFAM" id="SSF56672">
    <property type="entry name" value="DNA/RNA polymerases"/>
    <property type="match status" value="1"/>
</dbReference>
<dbReference type="Gene3D" id="1.10.287.280">
    <property type="match status" value="1"/>
</dbReference>
<dbReference type="AlphaFoldDB" id="A0A5N5N152"/>
<keyword evidence="6" id="KW-0809">Transit peptide</keyword>
<evidence type="ECO:0000256" key="5">
    <source>
        <dbReference type="ARBA" id="ARBA00022695"/>
    </source>
</evidence>
<dbReference type="FunFam" id="1.10.150.20:FF:000027">
    <property type="entry name" value="DNA-directed RNA polymerase"/>
    <property type="match status" value="1"/>
</dbReference>
<dbReference type="Pfam" id="PF00940">
    <property type="entry name" value="RNA_pol"/>
    <property type="match status" value="1"/>
</dbReference>
<dbReference type="InterPro" id="IPR002092">
    <property type="entry name" value="DNA-dir_Rpol_phage-type"/>
</dbReference>
<protein>
    <recommendedName>
        <fullName evidence="2 9">DNA-directed RNA polymerase</fullName>
        <ecNumber evidence="2 9">2.7.7.6</ecNumber>
    </recommendedName>
</protein>
<dbReference type="SMART" id="SM01311">
    <property type="entry name" value="RPOL_N"/>
    <property type="match status" value="1"/>
</dbReference>
<dbReference type="PROSITE" id="PS00489">
    <property type="entry name" value="RNA_POL_PHAGE_2"/>
    <property type="match status" value="1"/>
</dbReference>
<dbReference type="GO" id="GO:0034245">
    <property type="term" value="C:mitochondrial DNA-directed RNA polymerase complex"/>
    <property type="evidence" value="ECO:0007669"/>
    <property type="project" value="TreeGrafter"/>
</dbReference>
<evidence type="ECO:0000256" key="1">
    <source>
        <dbReference type="ARBA" id="ARBA00009493"/>
    </source>
</evidence>
<keyword evidence="13" id="KW-1185">Reference proteome</keyword>
<evidence type="ECO:0000256" key="2">
    <source>
        <dbReference type="ARBA" id="ARBA00012418"/>
    </source>
</evidence>
<comment type="caution">
    <text evidence="12">The sequence shown here is derived from an EMBL/GenBank/DDBJ whole genome shotgun (WGS) entry which is preliminary data.</text>
</comment>
<dbReference type="InterPro" id="IPR024075">
    <property type="entry name" value="DNA-dir_RNA_pol_helix_hairp_sf"/>
</dbReference>
<dbReference type="GO" id="GO:0003899">
    <property type="term" value="F:DNA-directed RNA polymerase activity"/>
    <property type="evidence" value="ECO:0007669"/>
    <property type="project" value="UniProtKB-EC"/>
</dbReference>
<keyword evidence="7 9" id="KW-0804">Transcription</keyword>
<dbReference type="InterPro" id="IPR029262">
    <property type="entry name" value="RPOL_N"/>
</dbReference>
<evidence type="ECO:0000256" key="9">
    <source>
        <dbReference type="RuleBase" id="RU003805"/>
    </source>
</evidence>
<keyword evidence="10" id="KW-0175">Coiled coil</keyword>
<evidence type="ECO:0000256" key="10">
    <source>
        <dbReference type="SAM" id="Coils"/>
    </source>
</evidence>
<dbReference type="InterPro" id="IPR046950">
    <property type="entry name" value="DNA-dir_Rpol_C_phage-type"/>
</dbReference>
<reference evidence="13" key="1">
    <citation type="journal article" date="2019" name="Gigascience">
        <title>De novo genome assembly of the endangered Acer yangbiense, a plant species with extremely small populations endemic to Yunnan Province, China.</title>
        <authorList>
            <person name="Yang J."/>
            <person name="Wariss H.M."/>
            <person name="Tao L."/>
            <person name="Zhang R."/>
            <person name="Yun Q."/>
            <person name="Hollingsworth P."/>
            <person name="Dao Z."/>
            <person name="Luo G."/>
            <person name="Guo H."/>
            <person name="Ma Y."/>
            <person name="Sun W."/>
        </authorList>
    </citation>
    <scope>NUCLEOTIDE SEQUENCE [LARGE SCALE GENOMIC DNA]</scope>
    <source>
        <strain evidence="13">cv. br00</strain>
    </source>
</reference>
<accession>A0A5N5N152</accession>
<evidence type="ECO:0000259" key="11">
    <source>
        <dbReference type="SMART" id="SM01311"/>
    </source>
</evidence>
<evidence type="ECO:0000256" key="3">
    <source>
        <dbReference type="ARBA" id="ARBA00022478"/>
    </source>
</evidence>
<dbReference type="EC" id="2.7.7.6" evidence="2 9"/>
<gene>
    <name evidence="12" type="ORF">DKX38_005996</name>
</gene>
<name>A0A5N5N152_9ROSI</name>
<dbReference type="PANTHER" id="PTHR10102">
    <property type="entry name" value="DNA-DIRECTED RNA POLYMERASE, MITOCHONDRIAL"/>
    <property type="match status" value="1"/>
</dbReference>
<dbReference type="FunFam" id="1.10.287.260:FF:000001">
    <property type="entry name" value="DNA-directed RNA polymerase"/>
    <property type="match status" value="1"/>
</dbReference>
<comment type="function">
    <text evidence="9">DNA-dependent RNA polymerase catalyzes the transcription of DNA into RNA using the four ribonucleoside triphosphates as substrates.</text>
</comment>
<dbReference type="PROSITE" id="PS00900">
    <property type="entry name" value="RNA_POL_PHAGE_1"/>
    <property type="match status" value="1"/>
</dbReference>
<evidence type="ECO:0000256" key="6">
    <source>
        <dbReference type="ARBA" id="ARBA00022946"/>
    </source>
</evidence>
<organism evidence="12 13">
    <name type="scientific">Salix brachista</name>
    <dbReference type="NCBI Taxonomy" id="2182728"/>
    <lineage>
        <taxon>Eukaryota</taxon>
        <taxon>Viridiplantae</taxon>
        <taxon>Streptophyta</taxon>
        <taxon>Embryophyta</taxon>
        <taxon>Tracheophyta</taxon>
        <taxon>Spermatophyta</taxon>
        <taxon>Magnoliopsida</taxon>
        <taxon>eudicotyledons</taxon>
        <taxon>Gunneridae</taxon>
        <taxon>Pentapetalae</taxon>
        <taxon>rosids</taxon>
        <taxon>fabids</taxon>
        <taxon>Malpighiales</taxon>
        <taxon>Salicaceae</taxon>
        <taxon>Saliceae</taxon>
        <taxon>Salix</taxon>
    </lineage>
</organism>
<dbReference type="GO" id="GO:0003677">
    <property type="term" value="F:DNA binding"/>
    <property type="evidence" value="ECO:0007669"/>
    <property type="project" value="InterPro"/>
</dbReference>
<evidence type="ECO:0000256" key="4">
    <source>
        <dbReference type="ARBA" id="ARBA00022679"/>
    </source>
</evidence>
<sequence>MSSANPHLFSTKKIDPLIAFDKKPSILHLIPSKPSTVMWRNVAKQAILKPQTKSLKFPSFPSTHSFLGAPQEPIFDEKPKFHSVNNSSPKLDFLRIGEISTHEEYMGKPSFVFLRNGDSSNGNMCRRLCPRGYVSVAEAVSSTDVEDNVAVDEEVQELLQETRKEEEKEKDFRKRRRLHANRGMGSGKYKALRRRQVKIEAEAWEQAAKEYKELLKDMCEHKLAPNLPFMKGLFLGWFEPLRDAIAKEQESIRIGKSRPDYAPYFDLLPADMMSVITMHKLTAMVMISGEHGCARVVAASCMIGDAIEQEIKIHNFLEKTKKKKENTDNGKNSVEGETPAVMKVQEMLRKKVTDLIKKQKLPAVRKIMKGHDDSKSWSTDAKAKVGSRLIELLLQTAYIQPPPDQLADSPPDLRPAFVHTFRTVSYEKTKTSRKCGVIQCDSLVLKGLEQTVSNLVIFCSFNEIQFSYFIALMTLNLLGDRHMVIPYMPMLVPPLRWRGYDKGAHLFLPSYVMRIHGAKQQREAIKRTPKKQLQLVFEALDTLGNTKWRVNKRVLSVVDRIWNNGGRLADLVDRSDVPLPEKPETEDEALLKKWKWKHESVKKENRERHSRRCDTELKIAVARKMKNEEGFYYPHNLDFRGRAYPMHPYLNHLGSDLCRGILEFAEGRPLGKSGLRWLKIHLANLFACGVDKLSHEGRIAFTENHLDDIIDSADKPLEGKRWWLHAEDPFQCLAVCINLTEALRSSSPETYLSHIPIHQDGSCNGLQHYAALGRDKLGAAAVNLVAGEKPTDVYSGIATRVLDIMRRDAQEDPEVFPDALHARLLISQVDRKLVKQTVMTSVYGVTYIGARDQIKRRLKERGLTDNSEIFGCSCYAAKVTLTALGEMFEAARSIMNWLGECAKIIASENEPVRWTTPLGLPVVQPYRKLGRRVIKTSLQFLTLQKETDKVMVNRQRTAFPPNFVHSLDGSHMMMTAVACKRAGLKFAGVHDSYWTHACDVDEMNRILREKFVELYETPILKNLLESFEKSFPTVSFPPLPEWGDFELRQVLESPYFFN</sequence>
<dbReference type="PANTHER" id="PTHR10102:SF24">
    <property type="entry name" value="DNA-DIRECTED RNA POLYMERASE"/>
    <property type="match status" value="1"/>
</dbReference>
<dbReference type="Gene3D" id="1.10.150.20">
    <property type="entry name" value="5' to 3' exonuclease, C-terminal subdomain"/>
    <property type="match status" value="1"/>
</dbReference>